<name>A0A3A2Z362_9EURO</name>
<dbReference type="EMBL" id="MVGC01003431">
    <property type="protein sequence ID" value="RJE16643.1"/>
    <property type="molecule type" value="Genomic_DNA"/>
</dbReference>
<evidence type="ECO:0000256" key="1">
    <source>
        <dbReference type="SAM" id="MobiDB-lite"/>
    </source>
</evidence>
<dbReference type="OrthoDB" id="10269239at2759"/>
<feature type="compositionally biased region" description="Basic and acidic residues" evidence="1">
    <location>
        <begin position="1"/>
        <end position="10"/>
    </location>
</feature>
<accession>A0A3A2Z362</accession>
<dbReference type="AlphaFoldDB" id="A0A3A2Z362"/>
<feature type="region of interest" description="Disordered" evidence="1">
    <location>
        <begin position="1"/>
        <end position="61"/>
    </location>
</feature>
<evidence type="ECO:0000313" key="2">
    <source>
        <dbReference type="EMBL" id="RJE16643.1"/>
    </source>
</evidence>
<keyword evidence="3" id="KW-1185">Reference proteome</keyword>
<feature type="compositionally biased region" description="Basic and acidic residues" evidence="1">
    <location>
        <begin position="17"/>
        <end position="26"/>
    </location>
</feature>
<sequence>MQSSAAERHRAVYRQDTPLKCREHPIRHPGSQNGPLSAVTPLGLPDTHFKLQKRNGRQEQG</sequence>
<evidence type="ECO:0000313" key="3">
    <source>
        <dbReference type="Proteomes" id="UP000266188"/>
    </source>
</evidence>
<comment type="caution">
    <text evidence="2">The sequence shown here is derived from an EMBL/GenBank/DDBJ whole genome shotgun (WGS) entry which is preliminary data.</text>
</comment>
<organism evidence="2 3">
    <name type="scientific">Aspergillus sclerotialis</name>
    <dbReference type="NCBI Taxonomy" id="2070753"/>
    <lineage>
        <taxon>Eukaryota</taxon>
        <taxon>Fungi</taxon>
        <taxon>Dikarya</taxon>
        <taxon>Ascomycota</taxon>
        <taxon>Pezizomycotina</taxon>
        <taxon>Eurotiomycetes</taxon>
        <taxon>Eurotiomycetidae</taxon>
        <taxon>Eurotiales</taxon>
        <taxon>Aspergillaceae</taxon>
        <taxon>Aspergillus</taxon>
        <taxon>Aspergillus subgen. Polypaecilum</taxon>
    </lineage>
</organism>
<protein>
    <submittedName>
        <fullName evidence="2">Uncharacterized protein</fullName>
    </submittedName>
</protein>
<dbReference type="Proteomes" id="UP000266188">
    <property type="component" value="Unassembled WGS sequence"/>
</dbReference>
<reference evidence="3" key="1">
    <citation type="submission" date="2017-02" db="EMBL/GenBank/DDBJ databases">
        <authorList>
            <person name="Tafer H."/>
            <person name="Lopandic K."/>
        </authorList>
    </citation>
    <scope>NUCLEOTIDE SEQUENCE [LARGE SCALE GENOMIC DNA]</scope>
    <source>
        <strain evidence="3">CBS 366.77</strain>
    </source>
</reference>
<gene>
    <name evidence="2" type="ORF">PHISCL_11020</name>
</gene>
<proteinExistence type="predicted"/>